<dbReference type="PANTHER" id="PTHR13627">
    <property type="entry name" value="FUKUTIN RELATED PROTEIN"/>
    <property type="match status" value="1"/>
</dbReference>
<keyword evidence="2" id="KW-0489">Methyltransferase</keyword>
<reference evidence="2 3" key="1">
    <citation type="submission" date="2020-04" db="EMBL/GenBank/DDBJ databases">
        <title>Gordonia sp. nov. TBRC 11910.</title>
        <authorList>
            <person name="Suriyachadkun C."/>
        </authorList>
    </citation>
    <scope>NUCLEOTIDE SEQUENCE [LARGE SCALE GENOMIC DNA]</scope>
    <source>
        <strain evidence="2 3">TBRC 11910</strain>
    </source>
</reference>
<sequence>MAEHRLATVDGDGVSVGSAAPTVVDVLFDDTWVWSFQSGRDTRRVWRVGSPNHLATWPQSLRPYLRGTAHVTVRERTSARTLFDDDYAFDDSGGRVSIVDRAGRPLTVDKAGDLQCAFAERGQATIDTLLDAVEDVLGRLTDAGVDAFLAYGALLGAVREGRFIAHDSDADVAYLSRHRTPVEVMRESFALERLMIEASYWTWRFSAGDFKVIVPDAEGGRAIDVFAGFVVEDVFYLLPEVASTTFRPEVVLPLGKVELHGRSIVAPNNPEALLEITYGPGWRVPDPSFKFDVPRWARHRLDGWFRGNDGNHDHWWPFYFGQSQKSVPTEPSAFARWVDGRESPDTQIVDIGTGTGRDALWFARQGHQVLGLDYVPAATERAGILADEEGLPARFKTLNLYDARQVLGIGGELAHRDEAPVLYGRFLIHALQDAGRKNLWRIARMALRRGGRFYLEFRTGLDADAEHEFGEHFRRYLEPDAVVAEIEEAGGRVEYCEAGHGFAVYKQEDPHVCRLVATWRL</sequence>
<dbReference type="Gene3D" id="3.40.50.150">
    <property type="entry name" value="Vaccinia Virus protein VP39"/>
    <property type="match status" value="1"/>
</dbReference>
<dbReference type="RefSeq" id="WP_170196010.1">
    <property type="nucleotide sequence ID" value="NZ_JABBNB010000024.1"/>
</dbReference>
<organism evidence="2 3">
    <name type="scientific">Gordonia asplenii</name>
    <dbReference type="NCBI Taxonomy" id="2725283"/>
    <lineage>
        <taxon>Bacteria</taxon>
        <taxon>Bacillati</taxon>
        <taxon>Actinomycetota</taxon>
        <taxon>Actinomycetes</taxon>
        <taxon>Mycobacteriales</taxon>
        <taxon>Gordoniaceae</taxon>
        <taxon>Gordonia</taxon>
    </lineage>
</organism>
<dbReference type="AlphaFoldDB" id="A0A848L4J0"/>
<dbReference type="Proteomes" id="UP000550729">
    <property type="component" value="Unassembled WGS sequence"/>
</dbReference>
<dbReference type="InterPro" id="IPR029063">
    <property type="entry name" value="SAM-dependent_MTases_sf"/>
</dbReference>
<dbReference type="CDD" id="cd02440">
    <property type="entry name" value="AdoMet_MTases"/>
    <property type="match status" value="1"/>
</dbReference>
<gene>
    <name evidence="2" type="ORF">HH308_19995</name>
</gene>
<dbReference type="PANTHER" id="PTHR13627:SF31">
    <property type="entry name" value="RIBITOL 5-PHOSPHATE TRANSFERASE FKRP"/>
    <property type="match status" value="1"/>
</dbReference>
<evidence type="ECO:0000313" key="2">
    <source>
        <dbReference type="EMBL" id="NMO03501.1"/>
    </source>
</evidence>
<keyword evidence="3" id="KW-1185">Reference proteome</keyword>
<evidence type="ECO:0000259" key="1">
    <source>
        <dbReference type="Pfam" id="PF13649"/>
    </source>
</evidence>
<name>A0A848L4J0_9ACTN</name>
<dbReference type="EMBL" id="JABBNB010000024">
    <property type="protein sequence ID" value="NMO03501.1"/>
    <property type="molecule type" value="Genomic_DNA"/>
</dbReference>
<proteinExistence type="predicted"/>
<dbReference type="GO" id="GO:0008168">
    <property type="term" value="F:methyltransferase activity"/>
    <property type="evidence" value="ECO:0007669"/>
    <property type="project" value="UniProtKB-KW"/>
</dbReference>
<keyword evidence="2" id="KW-0808">Transferase</keyword>
<dbReference type="InterPro" id="IPR052613">
    <property type="entry name" value="LicD_transferase"/>
</dbReference>
<dbReference type="SUPFAM" id="SSF53335">
    <property type="entry name" value="S-adenosyl-L-methionine-dependent methyltransferases"/>
    <property type="match status" value="1"/>
</dbReference>
<dbReference type="GO" id="GO:0032259">
    <property type="term" value="P:methylation"/>
    <property type="evidence" value="ECO:0007669"/>
    <property type="project" value="UniProtKB-KW"/>
</dbReference>
<feature type="domain" description="Methyltransferase" evidence="1">
    <location>
        <begin position="348"/>
        <end position="402"/>
    </location>
</feature>
<evidence type="ECO:0000313" key="3">
    <source>
        <dbReference type="Proteomes" id="UP000550729"/>
    </source>
</evidence>
<accession>A0A848L4J0</accession>
<dbReference type="Pfam" id="PF13649">
    <property type="entry name" value="Methyltransf_25"/>
    <property type="match status" value="1"/>
</dbReference>
<dbReference type="InterPro" id="IPR041698">
    <property type="entry name" value="Methyltransf_25"/>
</dbReference>
<comment type="caution">
    <text evidence="2">The sequence shown here is derived from an EMBL/GenBank/DDBJ whole genome shotgun (WGS) entry which is preliminary data.</text>
</comment>
<protein>
    <submittedName>
        <fullName evidence="2">Class I SAM-dependent methyltransferase</fullName>
    </submittedName>
</protein>